<dbReference type="InterPro" id="IPR015191">
    <property type="entry name" value="SelB_WHD4"/>
</dbReference>
<dbReference type="InterPro" id="IPR000795">
    <property type="entry name" value="T_Tr_GTP-bd_dom"/>
</dbReference>
<gene>
    <name evidence="7" type="primary">selB</name>
    <name evidence="7" type="ORF">J7561_05625</name>
</gene>
<feature type="domain" description="Tr-type G" evidence="6">
    <location>
        <begin position="1"/>
        <end position="172"/>
    </location>
</feature>
<evidence type="ECO:0000313" key="8">
    <source>
        <dbReference type="Proteomes" id="UP000680020"/>
    </source>
</evidence>
<dbReference type="InterPro" id="IPR027417">
    <property type="entry name" value="P-loop_NTPase"/>
</dbReference>
<organism evidence="7 8">
    <name type="scientific">Wohlfahrtiimonas chitiniclastica</name>
    <dbReference type="NCBI Taxonomy" id="400946"/>
    <lineage>
        <taxon>Bacteria</taxon>
        <taxon>Pseudomonadati</taxon>
        <taxon>Pseudomonadota</taxon>
        <taxon>Gammaproteobacteria</taxon>
        <taxon>Cardiobacteriales</taxon>
        <taxon>Ignatzschineriaceae</taxon>
        <taxon>Wohlfahrtiimonas</taxon>
    </lineage>
</organism>
<evidence type="ECO:0000256" key="4">
    <source>
        <dbReference type="ARBA" id="ARBA00022917"/>
    </source>
</evidence>
<dbReference type="PROSITE" id="PS51722">
    <property type="entry name" value="G_TR_2"/>
    <property type="match status" value="1"/>
</dbReference>
<dbReference type="GO" id="GO:0003746">
    <property type="term" value="F:translation elongation factor activity"/>
    <property type="evidence" value="ECO:0007669"/>
    <property type="project" value="UniProtKB-KW"/>
</dbReference>
<dbReference type="GO" id="GO:0003723">
    <property type="term" value="F:RNA binding"/>
    <property type="evidence" value="ECO:0007669"/>
    <property type="project" value="InterPro"/>
</dbReference>
<dbReference type="GO" id="GO:0005737">
    <property type="term" value="C:cytoplasm"/>
    <property type="evidence" value="ECO:0007669"/>
    <property type="project" value="UniProtKB-SubCell"/>
</dbReference>
<keyword evidence="4" id="KW-0648">Protein biosynthesis</keyword>
<comment type="caution">
    <text evidence="7">The sequence shown here is derived from an EMBL/GenBank/DDBJ whole genome shotgun (WGS) entry which is preliminary data.</text>
</comment>
<dbReference type="SUPFAM" id="SSF46785">
    <property type="entry name" value="Winged helix' DNA-binding domain"/>
    <property type="match status" value="1"/>
</dbReference>
<protein>
    <submittedName>
        <fullName evidence="7">Selenocysteine-specific translation elongation factor</fullName>
    </submittedName>
</protein>
<proteinExistence type="predicted"/>
<evidence type="ECO:0000256" key="2">
    <source>
        <dbReference type="ARBA" id="ARBA00022490"/>
    </source>
</evidence>
<dbReference type="GO" id="GO:0003924">
    <property type="term" value="F:GTPase activity"/>
    <property type="evidence" value="ECO:0007669"/>
    <property type="project" value="InterPro"/>
</dbReference>
<dbReference type="CDD" id="cd04171">
    <property type="entry name" value="SelB"/>
    <property type="match status" value="1"/>
</dbReference>
<dbReference type="GO" id="GO:0001514">
    <property type="term" value="P:selenocysteine incorporation"/>
    <property type="evidence" value="ECO:0007669"/>
    <property type="project" value="InterPro"/>
</dbReference>
<dbReference type="Gene3D" id="1.10.10.10">
    <property type="entry name" value="Winged helix-like DNA-binding domain superfamily/Winged helix DNA-binding domain"/>
    <property type="match status" value="1"/>
</dbReference>
<evidence type="ECO:0000259" key="6">
    <source>
        <dbReference type="PROSITE" id="PS51722"/>
    </source>
</evidence>
<dbReference type="InterPro" id="IPR009000">
    <property type="entry name" value="Transl_B-barrel_sf"/>
</dbReference>
<dbReference type="PANTHER" id="PTHR43721">
    <property type="entry name" value="ELONGATION FACTOR TU-RELATED"/>
    <property type="match status" value="1"/>
</dbReference>
<keyword evidence="5" id="KW-0342">GTP-binding</keyword>
<dbReference type="SUPFAM" id="SSF50447">
    <property type="entry name" value="Translation proteins"/>
    <property type="match status" value="1"/>
</dbReference>
<evidence type="ECO:0000256" key="3">
    <source>
        <dbReference type="ARBA" id="ARBA00022741"/>
    </source>
</evidence>
<dbReference type="EMBL" id="JAGIBU010000004">
    <property type="protein sequence ID" value="MBS7824683.1"/>
    <property type="molecule type" value="Genomic_DNA"/>
</dbReference>
<dbReference type="InterPro" id="IPR050055">
    <property type="entry name" value="EF-Tu_GTPase"/>
</dbReference>
<keyword evidence="3" id="KW-0547">Nucleotide-binding</keyword>
<dbReference type="Proteomes" id="UP000680020">
    <property type="component" value="Unassembled WGS sequence"/>
</dbReference>
<name>A0AB35BXH1_9GAMM</name>
<dbReference type="Pfam" id="PF00009">
    <property type="entry name" value="GTP_EFTU"/>
    <property type="match status" value="1"/>
</dbReference>
<keyword evidence="7" id="KW-0251">Elongation factor</keyword>
<keyword evidence="2" id="KW-0963">Cytoplasm</keyword>
<dbReference type="AlphaFoldDB" id="A0AB35BXH1"/>
<dbReference type="InterPro" id="IPR005225">
    <property type="entry name" value="Small_GTP-bd"/>
</dbReference>
<dbReference type="InterPro" id="IPR036390">
    <property type="entry name" value="WH_DNA-bd_sf"/>
</dbReference>
<evidence type="ECO:0000256" key="5">
    <source>
        <dbReference type="ARBA" id="ARBA00023134"/>
    </source>
</evidence>
<sequence>MNAVIGTAGHVDHGKSSLIHALTGIHPSRLPEERERAMTIDLGFANFTATDGSKIGIIDVPGHERFIRNMVSAVWGLDLVLFVVAADEGWAALSEEHLRIITAMGKHQCILVLTKCDLVNDQRRQAVEDDALERFLDTMNTLPDVVHVSSIQGTGLTELKALIESKVNDLPKRDELDHGAHLYVDRVFSVNGIGTTVTGTLRGAPLEENATLTLFPGNMPVKVRSLQSYHTQVETAAPYSRTAVGLKQVNKKLVKRGSCLVADSSSITMSDDWIIQLDPQFSSTLKKQGMVEVALGTTHTHAKCFTYADGQLARLQLKEAIPAFWGQPMLIIQHGGSHIIGAGKIAWMHSLDRSMRDVLQQALTTLTIQSADLESKLALEIQINGFTERHAEVQQPATSVVLGQWWILPAALEKLHQACSDVLNQAISAMTVEEIAKQVKHPLSLTEAMIEQGCQKGEWQRIKGGIVNAFNLASDTLPDNLQQLYDAIDACGSAGFEAGKSRIVGIKRLLRALTEKSLIIPTENDIFFSTKAYEQLVQNIMLDRKLGERFTVADARERTDLSRKQLIPLFNRMEKDGWVKRIENDREVCREYPSTES</sequence>
<dbReference type="InterPro" id="IPR004535">
    <property type="entry name" value="Transl_elong_SelB"/>
</dbReference>
<dbReference type="Gene3D" id="3.40.50.300">
    <property type="entry name" value="P-loop containing nucleotide triphosphate hydrolases"/>
    <property type="match status" value="1"/>
</dbReference>
<accession>A0AB35BXH1</accession>
<evidence type="ECO:0000256" key="1">
    <source>
        <dbReference type="ARBA" id="ARBA00004496"/>
    </source>
</evidence>
<dbReference type="Pfam" id="PF09107">
    <property type="entry name" value="WHD_3rd_SelB"/>
    <property type="match status" value="1"/>
</dbReference>
<dbReference type="PANTHER" id="PTHR43721:SF22">
    <property type="entry name" value="ELONGATION FACTOR TU, MITOCHONDRIAL"/>
    <property type="match status" value="1"/>
</dbReference>
<dbReference type="RefSeq" id="WP_213403855.1">
    <property type="nucleotide sequence ID" value="NZ_JAGIBT010000003.1"/>
</dbReference>
<dbReference type="NCBIfam" id="TIGR00475">
    <property type="entry name" value="selB"/>
    <property type="match status" value="1"/>
</dbReference>
<dbReference type="GO" id="GO:0005525">
    <property type="term" value="F:GTP binding"/>
    <property type="evidence" value="ECO:0007669"/>
    <property type="project" value="UniProtKB-KW"/>
</dbReference>
<dbReference type="InterPro" id="IPR036388">
    <property type="entry name" value="WH-like_DNA-bd_sf"/>
</dbReference>
<dbReference type="NCBIfam" id="TIGR00231">
    <property type="entry name" value="small_GTP"/>
    <property type="match status" value="1"/>
</dbReference>
<evidence type="ECO:0000313" key="7">
    <source>
        <dbReference type="EMBL" id="MBS7824683.1"/>
    </source>
</evidence>
<dbReference type="Gene3D" id="2.40.30.10">
    <property type="entry name" value="Translation factors"/>
    <property type="match status" value="1"/>
</dbReference>
<reference evidence="7" key="1">
    <citation type="submission" date="2021-03" db="EMBL/GenBank/DDBJ databases">
        <title>Identification and antibiotic profiling of Wohlfahrtiimonas chitiniclastica, an underestimated human pathogen.</title>
        <authorList>
            <person name="Kopf A."/>
            <person name="Bunk B."/>
            <person name="Coldewey S."/>
            <person name="Gunzer F."/>
            <person name="Riedel T."/>
            <person name="Schroettner P."/>
        </authorList>
    </citation>
    <scope>NUCLEOTIDE SEQUENCE</scope>
    <source>
        <strain evidence="7">DSM 100917</strain>
    </source>
</reference>
<dbReference type="SUPFAM" id="SSF52540">
    <property type="entry name" value="P-loop containing nucleoside triphosphate hydrolases"/>
    <property type="match status" value="1"/>
</dbReference>
<comment type="subcellular location">
    <subcellularLocation>
        <location evidence="1">Cytoplasm</location>
    </subcellularLocation>
</comment>